<dbReference type="OrthoDB" id="9802488at2759"/>
<dbReference type="InterPro" id="IPR000477">
    <property type="entry name" value="RT_dom"/>
</dbReference>
<dbReference type="GO" id="GO:0003964">
    <property type="term" value="F:RNA-directed DNA polymerase activity"/>
    <property type="evidence" value="ECO:0007669"/>
    <property type="project" value="UniProtKB-KW"/>
</dbReference>
<name>A0A3M7QYY6_BRAPC</name>
<dbReference type="PANTHER" id="PTHR47027">
    <property type="entry name" value="REVERSE TRANSCRIPTASE DOMAIN-CONTAINING PROTEIN"/>
    <property type="match status" value="1"/>
</dbReference>
<feature type="non-terminal residue" evidence="2">
    <location>
        <position position="527"/>
    </location>
</feature>
<organism evidence="2 3">
    <name type="scientific">Brachionus plicatilis</name>
    <name type="common">Marine rotifer</name>
    <name type="synonym">Brachionus muelleri</name>
    <dbReference type="NCBI Taxonomy" id="10195"/>
    <lineage>
        <taxon>Eukaryota</taxon>
        <taxon>Metazoa</taxon>
        <taxon>Spiralia</taxon>
        <taxon>Gnathifera</taxon>
        <taxon>Rotifera</taxon>
        <taxon>Eurotatoria</taxon>
        <taxon>Monogononta</taxon>
        <taxon>Pseudotrocha</taxon>
        <taxon>Ploima</taxon>
        <taxon>Brachionidae</taxon>
        <taxon>Brachionus</taxon>
    </lineage>
</organism>
<gene>
    <name evidence="2" type="ORF">BpHYR1_017857</name>
</gene>
<dbReference type="Pfam" id="PF00078">
    <property type="entry name" value="RVT_1"/>
    <property type="match status" value="1"/>
</dbReference>
<dbReference type="EMBL" id="REGN01004705">
    <property type="protein sequence ID" value="RNA16439.1"/>
    <property type="molecule type" value="Genomic_DNA"/>
</dbReference>
<evidence type="ECO:0000259" key="1">
    <source>
        <dbReference type="PROSITE" id="PS50878"/>
    </source>
</evidence>
<dbReference type="InterPro" id="IPR043128">
    <property type="entry name" value="Rev_trsase/Diguanyl_cyclase"/>
</dbReference>
<dbReference type="Proteomes" id="UP000276133">
    <property type="component" value="Unassembled WGS sequence"/>
</dbReference>
<comment type="caution">
    <text evidence="2">The sequence shown here is derived from an EMBL/GenBank/DDBJ whole genome shotgun (WGS) entry which is preliminary data.</text>
</comment>
<dbReference type="PROSITE" id="PS50878">
    <property type="entry name" value="RT_POL"/>
    <property type="match status" value="1"/>
</dbReference>
<evidence type="ECO:0000313" key="2">
    <source>
        <dbReference type="EMBL" id="RNA16439.1"/>
    </source>
</evidence>
<keyword evidence="3" id="KW-1185">Reference proteome</keyword>
<keyword evidence="2" id="KW-0548">Nucleotidyltransferase</keyword>
<dbReference type="PANTHER" id="PTHR47027:SF20">
    <property type="entry name" value="REVERSE TRANSCRIPTASE-LIKE PROTEIN WITH RNA-DIRECTED DNA POLYMERASE DOMAIN"/>
    <property type="match status" value="1"/>
</dbReference>
<accession>A0A3M7QYY6</accession>
<evidence type="ECO:0000313" key="3">
    <source>
        <dbReference type="Proteomes" id="UP000276133"/>
    </source>
</evidence>
<dbReference type="STRING" id="10195.A0A3M7QYY6"/>
<dbReference type="CDD" id="cd01650">
    <property type="entry name" value="RT_nLTR_like"/>
    <property type="match status" value="1"/>
</dbReference>
<keyword evidence="2" id="KW-0808">Transferase</keyword>
<dbReference type="InterPro" id="IPR043502">
    <property type="entry name" value="DNA/RNA_pol_sf"/>
</dbReference>
<proteinExistence type="predicted"/>
<feature type="domain" description="Reverse transcriptase" evidence="1">
    <location>
        <begin position="301"/>
        <end position="527"/>
    </location>
</feature>
<reference evidence="2 3" key="1">
    <citation type="journal article" date="2018" name="Sci. Rep.">
        <title>Genomic signatures of local adaptation to the degree of environmental predictability in rotifers.</title>
        <authorList>
            <person name="Franch-Gras L."/>
            <person name="Hahn C."/>
            <person name="Garcia-Roger E.M."/>
            <person name="Carmona M.J."/>
            <person name="Serra M."/>
            <person name="Gomez A."/>
        </authorList>
    </citation>
    <scope>NUCLEOTIDE SEQUENCE [LARGE SCALE GENOMIC DNA]</scope>
    <source>
        <strain evidence="2">HYR1</strain>
    </source>
</reference>
<dbReference type="Gene3D" id="3.30.70.270">
    <property type="match status" value="1"/>
</dbReference>
<protein>
    <submittedName>
        <fullName evidence="2">RNA-directed DNA polymerase from mobile element jockey-like</fullName>
    </submittedName>
</protein>
<keyword evidence="2" id="KW-0695">RNA-directed DNA polymerase</keyword>
<dbReference type="SUPFAM" id="SSF56672">
    <property type="entry name" value="DNA/RNA polymerases"/>
    <property type="match status" value="1"/>
</dbReference>
<sequence length="527" mass="60964">MSKKSTNNFSDHNAISIVVDYQKLNGIDPFIEQKSYDALKIKLNWLSLEQRLEYQNNVQNNIAPLYSRVIELSNEDDKNKIKCKLSETVNELTSILVNAAINTSSLIKKTKKMHIKKKSWWNSIYQEIHIEMVSKYIKFRNSGFSFKEKLEYFSIIKQFRKQKRLNLKLKKEGLLKKLNALLKKNKIDFWKEINKQYKKCPRVDIDISALEDEFKLTFSKTNNVSMASANEIEKAEKDVIDFIKRENSTRIEYNINFEKLDKKIKNLSNNKSVGLTLLSNEMLKYSCNSTITETIKVVFEKMIETQTMPYLFNLSIVRPLIKCSKKRNSDLKNIRPIAVSEPLSNLFEQFGFKKKSSCGHAVFCLKQAIKLTKKKRQAIYVCAIDASKAFDKVIRAILWQQLIKNKISVQVTLALIKYYESSLMMVSNHGLYSNIFKSTVGVRQGGVASPKLFSIYLEPILKKLAECDEGIKVGDIKLDILAYADDILLMNTTKNGLQKQLEIIEEIGMKMDIKFNPTKTVFMKFNN</sequence>
<dbReference type="AlphaFoldDB" id="A0A3M7QYY6"/>